<evidence type="ECO:0000256" key="1">
    <source>
        <dbReference type="ARBA" id="ARBA00023067"/>
    </source>
</evidence>
<evidence type="ECO:0000256" key="3">
    <source>
        <dbReference type="RuleBase" id="RU003939"/>
    </source>
</evidence>
<keyword evidence="1" id="KW-0226">DNA condensation</keyword>
<dbReference type="InterPro" id="IPR000119">
    <property type="entry name" value="Hist_DNA-bd"/>
</dbReference>
<dbReference type="GO" id="GO:0003677">
    <property type="term" value="F:DNA binding"/>
    <property type="evidence" value="ECO:0007669"/>
    <property type="project" value="UniProtKB-KW"/>
</dbReference>
<evidence type="ECO:0000256" key="4">
    <source>
        <dbReference type="SAM" id="MobiDB-lite"/>
    </source>
</evidence>
<evidence type="ECO:0000313" key="6">
    <source>
        <dbReference type="Proteomes" id="UP000569914"/>
    </source>
</evidence>
<dbReference type="Proteomes" id="UP000569914">
    <property type="component" value="Unassembled WGS sequence"/>
</dbReference>
<reference evidence="5 6" key="1">
    <citation type="submission" date="2020-07" db="EMBL/GenBank/DDBJ databases">
        <title>Sequencing the genomes of 1000 actinobacteria strains.</title>
        <authorList>
            <person name="Klenk H.-P."/>
        </authorList>
    </citation>
    <scope>NUCLEOTIDE SEQUENCE [LARGE SCALE GENOMIC DNA]</scope>
    <source>
        <strain evidence="5 6">DSM 22083</strain>
    </source>
</reference>
<dbReference type="RefSeq" id="WP_179749546.1">
    <property type="nucleotide sequence ID" value="NZ_JACCBU010000001.1"/>
</dbReference>
<feature type="region of interest" description="Disordered" evidence="4">
    <location>
        <begin position="60"/>
        <end position="91"/>
    </location>
</feature>
<dbReference type="PRINTS" id="PR01727">
    <property type="entry name" value="DNABINDINGHU"/>
</dbReference>
<dbReference type="PANTHER" id="PTHR33175:SF3">
    <property type="entry name" value="DNA-BINDING PROTEIN HU-BETA"/>
    <property type="match status" value="1"/>
</dbReference>
<dbReference type="AlphaFoldDB" id="A0A7Y9I4Q4"/>
<gene>
    <name evidence="5" type="ORF">BKA15_001566</name>
</gene>
<dbReference type="SMART" id="SM00411">
    <property type="entry name" value="BHL"/>
    <property type="match status" value="1"/>
</dbReference>
<dbReference type="PANTHER" id="PTHR33175">
    <property type="entry name" value="DNA-BINDING PROTEIN HU"/>
    <property type="match status" value="1"/>
</dbReference>
<dbReference type="GO" id="GO:0030527">
    <property type="term" value="F:structural constituent of chromatin"/>
    <property type="evidence" value="ECO:0007669"/>
    <property type="project" value="InterPro"/>
</dbReference>
<feature type="compositionally biased region" description="Basic residues" evidence="4">
    <location>
        <begin position="77"/>
        <end position="91"/>
    </location>
</feature>
<dbReference type="Pfam" id="PF00216">
    <property type="entry name" value="Bac_DNA_binding"/>
    <property type="match status" value="1"/>
</dbReference>
<dbReference type="Gene3D" id="4.10.520.10">
    <property type="entry name" value="IHF-like DNA-binding proteins"/>
    <property type="match status" value="1"/>
</dbReference>
<keyword evidence="6" id="KW-1185">Reference proteome</keyword>
<dbReference type="GO" id="GO:0030261">
    <property type="term" value="P:chromosome condensation"/>
    <property type="evidence" value="ECO:0007669"/>
    <property type="project" value="UniProtKB-KW"/>
</dbReference>
<sequence>MNRAELTTAIAKETELTKDSVDRVLDALAGTLEKAVSSGDEVKWPGVFTLDVVDRAARQGRNPQTGEAIEIPASKAARLRPGTRLKKAATA</sequence>
<dbReference type="InterPro" id="IPR010992">
    <property type="entry name" value="IHF-like_DNA-bd_dom_sf"/>
</dbReference>
<dbReference type="SUPFAM" id="SSF47729">
    <property type="entry name" value="IHF-like DNA-binding proteins"/>
    <property type="match status" value="1"/>
</dbReference>
<accession>A0A7Y9I4Q4</accession>
<dbReference type="EMBL" id="JACCBU010000001">
    <property type="protein sequence ID" value="NYE70237.1"/>
    <property type="molecule type" value="Genomic_DNA"/>
</dbReference>
<protein>
    <submittedName>
        <fullName evidence="5">DNA-binding protein HU-beta</fullName>
    </submittedName>
</protein>
<comment type="caution">
    <text evidence="5">The sequence shown here is derived from an EMBL/GenBank/DDBJ whole genome shotgun (WGS) entry which is preliminary data.</text>
</comment>
<keyword evidence="2 5" id="KW-0238">DNA-binding</keyword>
<name>A0A7Y9I4Q4_9ACTN</name>
<evidence type="ECO:0000313" key="5">
    <source>
        <dbReference type="EMBL" id="NYE70237.1"/>
    </source>
</evidence>
<organism evidence="5 6">
    <name type="scientific">Microlunatus parietis</name>
    <dbReference type="NCBI Taxonomy" id="682979"/>
    <lineage>
        <taxon>Bacteria</taxon>
        <taxon>Bacillati</taxon>
        <taxon>Actinomycetota</taxon>
        <taxon>Actinomycetes</taxon>
        <taxon>Propionibacteriales</taxon>
        <taxon>Propionibacteriaceae</taxon>
        <taxon>Microlunatus</taxon>
    </lineage>
</organism>
<comment type="similarity">
    <text evidence="3">Belongs to the bacterial histone-like protein family.</text>
</comment>
<evidence type="ECO:0000256" key="2">
    <source>
        <dbReference type="ARBA" id="ARBA00023125"/>
    </source>
</evidence>
<proteinExistence type="inferred from homology"/>